<reference evidence="1 2" key="1">
    <citation type="submission" date="2015-02" db="EMBL/GenBank/DDBJ databases">
        <title>Genome Sequence of Jannaschia aquimarina DSM28248, a member of the Roseobacter clade.</title>
        <authorList>
            <person name="Voget S."/>
            <person name="Daniel R."/>
        </authorList>
    </citation>
    <scope>NUCLEOTIDE SEQUENCE [LARGE SCALE GENOMIC DNA]</scope>
    <source>
        <strain evidence="1 2">GSW-M26</strain>
    </source>
</reference>
<protein>
    <submittedName>
        <fullName evidence="1">Uncharacterized protein</fullName>
    </submittedName>
</protein>
<keyword evidence="2" id="KW-1185">Reference proteome</keyword>
<comment type="caution">
    <text evidence="1">The sequence shown here is derived from an EMBL/GenBank/DDBJ whole genome shotgun (WGS) entry which is preliminary data.</text>
</comment>
<dbReference type="RefSeq" id="WP_269079002.1">
    <property type="nucleotide sequence ID" value="NZ_FZPF01000010.1"/>
</dbReference>
<organism evidence="1 2">
    <name type="scientific">Jannaschia aquimarina</name>
    <dbReference type="NCBI Taxonomy" id="935700"/>
    <lineage>
        <taxon>Bacteria</taxon>
        <taxon>Pseudomonadati</taxon>
        <taxon>Pseudomonadota</taxon>
        <taxon>Alphaproteobacteria</taxon>
        <taxon>Rhodobacterales</taxon>
        <taxon>Roseobacteraceae</taxon>
        <taxon>Jannaschia</taxon>
    </lineage>
</organism>
<dbReference type="PATRIC" id="fig|935700.4.peg.3819"/>
<dbReference type="EMBL" id="JYFE01000074">
    <property type="protein sequence ID" value="KIT14416.1"/>
    <property type="molecule type" value="Genomic_DNA"/>
</dbReference>
<dbReference type="Proteomes" id="UP000032232">
    <property type="component" value="Unassembled WGS sequence"/>
</dbReference>
<evidence type="ECO:0000313" key="2">
    <source>
        <dbReference type="Proteomes" id="UP000032232"/>
    </source>
</evidence>
<accession>A0A0D1EC09</accession>
<dbReference type="AlphaFoldDB" id="A0A0D1EC09"/>
<proteinExistence type="predicted"/>
<evidence type="ECO:0000313" key="1">
    <source>
        <dbReference type="EMBL" id="KIT14416.1"/>
    </source>
</evidence>
<dbReference type="STRING" id="935700.jaqu_37040"/>
<name>A0A0D1EC09_9RHOB</name>
<gene>
    <name evidence="1" type="ORF">jaqu_37040</name>
</gene>
<sequence>MLRMIGRMLLWKGAARMFGGKATRNARMVNRVLQMARRMR</sequence>